<evidence type="ECO:0000313" key="1">
    <source>
        <dbReference type="EMBL" id="KAH9758296.1"/>
    </source>
</evidence>
<proteinExistence type="predicted"/>
<protein>
    <submittedName>
        <fullName evidence="1">B3 domain-containing protein</fullName>
    </submittedName>
</protein>
<dbReference type="EMBL" id="CM039174">
    <property type="protein sequence ID" value="KAH9758296.1"/>
    <property type="molecule type" value="Genomic_DNA"/>
</dbReference>
<name>A0ACB8KVF1_CITSI</name>
<evidence type="ECO:0000313" key="2">
    <source>
        <dbReference type="Proteomes" id="UP000829398"/>
    </source>
</evidence>
<organism evidence="1 2">
    <name type="scientific">Citrus sinensis</name>
    <name type="common">Sweet orange</name>
    <name type="synonym">Citrus aurantium var. sinensis</name>
    <dbReference type="NCBI Taxonomy" id="2711"/>
    <lineage>
        <taxon>Eukaryota</taxon>
        <taxon>Viridiplantae</taxon>
        <taxon>Streptophyta</taxon>
        <taxon>Embryophyta</taxon>
        <taxon>Tracheophyta</taxon>
        <taxon>Spermatophyta</taxon>
        <taxon>Magnoliopsida</taxon>
        <taxon>eudicotyledons</taxon>
        <taxon>Gunneridae</taxon>
        <taxon>Pentapetalae</taxon>
        <taxon>rosids</taxon>
        <taxon>malvids</taxon>
        <taxon>Sapindales</taxon>
        <taxon>Rutaceae</taxon>
        <taxon>Aurantioideae</taxon>
        <taxon>Citrus</taxon>
    </lineage>
</organism>
<sequence>MVKAKPSYEECRLKRVEENKKRMEALNLPMLCQALRKKPSIEPSHKQVKPRTVKKQEDVVLRRSSRVANKPAPVYNGVSLPFLYLYISTFEPISSKRDLSNRVYASDEARARAVEKAVKLEARLGPEHPTFIKPMLQSHVTGGFWLGLPGYFCRRNLPKRDEAITLIDEDGDEYPTVYLPRKTGLSGGWKAFAVAHGLVDGDALVFQLIRNTAFKVYIIRVNGSDQMKNLLNSKSQISEPVQSI</sequence>
<dbReference type="Proteomes" id="UP000829398">
    <property type="component" value="Chromosome 5"/>
</dbReference>
<reference evidence="2" key="1">
    <citation type="journal article" date="2023" name="Hortic. Res.">
        <title>A chromosome-level phased genome enabling allele-level studies in sweet orange: a case study on citrus Huanglongbing tolerance.</title>
        <authorList>
            <person name="Wu B."/>
            <person name="Yu Q."/>
            <person name="Deng Z."/>
            <person name="Duan Y."/>
            <person name="Luo F."/>
            <person name="Gmitter F. Jr."/>
        </authorList>
    </citation>
    <scope>NUCLEOTIDE SEQUENCE [LARGE SCALE GENOMIC DNA]</scope>
    <source>
        <strain evidence="2">cv. Valencia</strain>
    </source>
</reference>
<comment type="caution">
    <text evidence="1">The sequence shown here is derived from an EMBL/GenBank/DDBJ whole genome shotgun (WGS) entry which is preliminary data.</text>
</comment>
<keyword evidence="2" id="KW-1185">Reference proteome</keyword>
<accession>A0ACB8KVF1</accession>
<gene>
    <name evidence="1" type="ORF">KPL71_016656</name>
</gene>